<dbReference type="Proteomes" id="UP000030063">
    <property type="component" value="Unassembled WGS sequence"/>
</dbReference>
<sequence>MTKGSQLFVLLISLSVFSACTAQRLLKNEIYLLNNCGQTLQIVVANDSNIGLPERTLDIAPGNRELIGFYNSYGEDVIGQIQDSYKLTIATNHGASQQIDGSTLRSHLRNIEKRDEGSTRQWIVEDRSFCPSNGTSAP</sequence>
<dbReference type="OrthoDB" id="6875669at2"/>
<comment type="caution">
    <text evidence="2">The sequence shown here is derived from an EMBL/GenBank/DDBJ whole genome shotgun (WGS) entry which is preliminary data.</text>
</comment>
<keyword evidence="1" id="KW-0732">Signal</keyword>
<proteinExistence type="predicted"/>
<dbReference type="PROSITE" id="PS51257">
    <property type="entry name" value="PROKAR_LIPOPROTEIN"/>
    <property type="match status" value="1"/>
</dbReference>
<dbReference type="RefSeq" id="WP_025166601.1">
    <property type="nucleotide sequence ID" value="NZ_AWSQ01000005.1"/>
</dbReference>
<keyword evidence="3" id="KW-1185">Reference proteome</keyword>
<dbReference type="AlphaFoldDB" id="A0A0A1YF92"/>
<organism evidence="2 3">
    <name type="scientific">Pseudomonas taeanensis MS-3</name>
    <dbReference type="NCBI Taxonomy" id="1395571"/>
    <lineage>
        <taxon>Bacteria</taxon>
        <taxon>Pseudomonadati</taxon>
        <taxon>Pseudomonadota</taxon>
        <taxon>Gammaproteobacteria</taxon>
        <taxon>Pseudomonadales</taxon>
        <taxon>Pseudomonadaceae</taxon>
        <taxon>Pseudomonas</taxon>
    </lineage>
</organism>
<name>A0A0A1YF92_9PSED</name>
<protein>
    <recommendedName>
        <fullName evidence="4">Lipoprotein</fullName>
    </recommendedName>
</protein>
<evidence type="ECO:0000313" key="3">
    <source>
        <dbReference type="Proteomes" id="UP000030063"/>
    </source>
</evidence>
<feature type="signal peptide" evidence="1">
    <location>
        <begin position="1"/>
        <end position="18"/>
    </location>
</feature>
<accession>A0A0A1YF92</accession>
<reference evidence="2 3" key="1">
    <citation type="journal article" date="2014" name="Genome Announc.">
        <title>Draft Genome Sequence of Petroleum Oil-Degrading Marine Bacterium Pseudomonas taeanensis Strain MS-3, Isolated from a Crude Oil-Contaminated Seashore.</title>
        <authorList>
            <person name="Lee S.Y."/>
            <person name="Kim S.H."/>
            <person name="Lee D.G."/>
            <person name="Shin S."/>
            <person name="Yun S.H."/>
            <person name="Choi C.W."/>
            <person name="Chung Y.H."/>
            <person name="Choi J.S."/>
            <person name="Kahng H.Y."/>
            <person name="Kim S.I."/>
        </authorList>
    </citation>
    <scope>NUCLEOTIDE SEQUENCE [LARGE SCALE GENOMIC DNA]</scope>
    <source>
        <strain evidence="2 3">MS-3</strain>
    </source>
</reference>
<feature type="chain" id="PRO_5001995707" description="Lipoprotein" evidence="1">
    <location>
        <begin position="19"/>
        <end position="138"/>
    </location>
</feature>
<evidence type="ECO:0000313" key="2">
    <source>
        <dbReference type="EMBL" id="KFX68555.1"/>
    </source>
</evidence>
<evidence type="ECO:0000256" key="1">
    <source>
        <dbReference type="SAM" id="SignalP"/>
    </source>
</evidence>
<gene>
    <name evidence="2" type="ORF">TMS3_0118065</name>
</gene>
<dbReference type="EMBL" id="AWSQ01000005">
    <property type="protein sequence ID" value="KFX68555.1"/>
    <property type="molecule type" value="Genomic_DNA"/>
</dbReference>
<evidence type="ECO:0008006" key="4">
    <source>
        <dbReference type="Google" id="ProtNLM"/>
    </source>
</evidence>
<dbReference type="STRING" id="1395571.TMS3_0118065"/>